<organism evidence="1 4">
    <name type="scientific">Microbulbifer hydrolyticus</name>
    <dbReference type="NCBI Taxonomy" id="48074"/>
    <lineage>
        <taxon>Bacteria</taxon>
        <taxon>Pseudomonadati</taxon>
        <taxon>Pseudomonadota</taxon>
        <taxon>Gammaproteobacteria</taxon>
        <taxon>Cellvibrionales</taxon>
        <taxon>Microbulbiferaceae</taxon>
        <taxon>Microbulbifer</taxon>
    </lineage>
</organism>
<keyword evidence="3" id="KW-1185">Reference proteome</keyword>
<evidence type="ECO:0000313" key="3">
    <source>
        <dbReference type="Proteomes" id="UP000464675"/>
    </source>
</evidence>
<evidence type="ECO:0000313" key="1">
    <source>
        <dbReference type="EMBL" id="MBB5211495.1"/>
    </source>
</evidence>
<reference evidence="2 3" key="1">
    <citation type="submission" date="2020-01" db="EMBL/GenBank/DDBJ databases">
        <title>The possibility of degradation of plastic by Microbulbifer hydrolyticus IRE-31.</title>
        <authorList>
            <person name="Liu L."/>
        </authorList>
    </citation>
    <scope>NUCLEOTIDE SEQUENCE [LARGE SCALE GENOMIC DNA]</scope>
    <source>
        <strain evidence="2 3">IRE-31</strain>
    </source>
</reference>
<evidence type="ECO:0000313" key="2">
    <source>
        <dbReference type="EMBL" id="QHQ37758.1"/>
    </source>
</evidence>
<accession>A0A6P1T4T4</accession>
<dbReference type="AlphaFoldDB" id="A0A6P1T4T4"/>
<evidence type="ECO:0000313" key="4">
    <source>
        <dbReference type="Proteomes" id="UP000563601"/>
    </source>
</evidence>
<evidence type="ECO:0008006" key="5">
    <source>
        <dbReference type="Google" id="ProtNLM"/>
    </source>
</evidence>
<dbReference type="RefSeq" id="WP_161857096.1">
    <property type="nucleotide sequence ID" value="NZ_CP047491.1"/>
</dbReference>
<proteinExistence type="predicted"/>
<dbReference type="EMBL" id="JACHHR010000002">
    <property type="protein sequence ID" value="MBB5211495.1"/>
    <property type="molecule type" value="Genomic_DNA"/>
</dbReference>
<dbReference type="OrthoDB" id="5759008at2"/>
<sequence length="273" mass="30448">MPKPHEYFSAIRDGAPINWRRFLTAMGRNGVLPGHLMQCLQPESRFAGESVIKVLDERSLREIESQFPAPAPIIDRISASHSGKSHSERVEGNALMIQHISWDRPRVAFSRDGQSWIEDEPAGDILVIVENLQNFIRFEETIALLVERCGLSAAPLEITLLFGAGQAAAKACNRTLYTRYRAVHTLLDLDPGGIKIYGSIKTLLADTGLQPRFLVPDNIDAYLARATSSMSQDERTAIHRAGRAHPELTALLQRLYLTGKKLEQETYLDPLHG</sequence>
<name>A0A6P1T4T4_9GAMM</name>
<dbReference type="Proteomes" id="UP000464675">
    <property type="component" value="Chromosome"/>
</dbReference>
<reference evidence="1 4" key="2">
    <citation type="submission" date="2020-08" db="EMBL/GenBank/DDBJ databases">
        <title>Genomic Encyclopedia of Type Strains, Phase IV (KMG-IV): sequencing the most valuable type-strain genomes for metagenomic binning, comparative biology and taxonomic classification.</title>
        <authorList>
            <person name="Goeker M."/>
        </authorList>
    </citation>
    <scope>NUCLEOTIDE SEQUENCE [LARGE SCALE GENOMIC DNA]</scope>
    <source>
        <strain evidence="1 4">DSM 11525</strain>
    </source>
</reference>
<gene>
    <name evidence="2" type="ORF">GTQ55_01320</name>
    <name evidence="1" type="ORF">HNQ53_001713</name>
</gene>
<dbReference type="Proteomes" id="UP000563601">
    <property type="component" value="Unassembled WGS sequence"/>
</dbReference>
<dbReference type="EMBL" id="CP047491">
    <property type="protein sequence ID" value="QHQ37758.1"/>
    <property type="molecule type" value="Genomic_DNA"/>
</dbReference>
<protein>
    <recommendedName>
        <fullName evidence="5">Wadjet protein JetD C-terminal domain-containing protein</fullName>
    </recommendedName>
</protein>